<comment type="similarity">
    <text evidence="3">Belongs to the RTC5 family.</text>
</comment>
<organism evidence="7 8">
    <name type="scientific">Wickerhamiella sorbophila</name>
    <dbReference type="NCBI Taxonomy" id="45607"/>
    <lineage>
        <taxon>Eukaryota</taxon>
        <taxon>Fungi</taxon>
        <taxon>Dikarya</taxon>
        <taxon>Ascomycota</taxon>
        <taxon>Saccharomycotina</taxon>
        <taxon>Dipodascomycetes</taxon>
        <taxon>Dipodascales</taxon>
        <taxon>Trichomonascaceae</taxon>
        <taxon>Wickerhamiella</taxon>
    </lineage>
</organism>
<dbReference type="Pfam" id="PF07534">
    <property type="entry name" value="TLD"/>
    <property type="match status" value="1"/>
</dbReference>
<protein>
    <recommendedName>
        <fullName evidence="4">Restriction of telomere capping protein 5</fullName>
    </recommendedName>
</protein>
<dbReference type="EMBL" id="NDIQ01000001">
    <property type="protein sequence ID" value="PRT53647.1"/>
    <property type="molecule type" value="Genomic_DNA"/>
</dbReference>
<keyword evidence="5" id="KW-0963">Cytoplasm</keyword>
<evidence type="ECO:0000313" key="8">
    <source>
        <dbReference type="Proteomes" id="UP000238350"/>
    </source>
</evidence>
<dbReference type="GO" id="GO:0006979">
    <property type="term" value="P:response to oxidative stress"/>
    <property type="evidence" value="ECO:0007669"/>
    <property type="project" value="TreeGrafter"/>
</dbReference>
<comment type="caution">
    <text evidence="7">The sequence shown here is derived from an EMBL/GenBank/DDBJ whole genome shotgun (WGS) entry which is preliminary data.</text>
</comment>
<accession>A0A2T0FFA7</accession>
<dbReference type="SMART" id="SM00584">
    <property type="entry name" value="TLDc"/>
    <property type="match status" value="1"/>
</dbReference>
<dbReference type="AlphaFoldDB" id="A0A2T0FFA7"/>
<dbReference type="Proteomes" id="UP000238350">
    <property type="component" value="Unassembled WGS sequence"/>
</dbReference>
<dbReference type="GO" id="GO:0005634">
    <property type="term" value="C:nucleus"/>
    <property type="evidence" value="ECO:0007669"/>
    <property type="project" value="TreeGrafter"/>
</dbReference>
<reference evidence="7 8" key="1">
    <citation type="submission" date="2017-04" db="EMBL/GenBank/DDBJ databases">
        <title>Genome sequencing of [Candida] sorbophila.</title>
        <authorList>
            <person name="Ahn J.O."/>
        </authorList>
    </citation>
    <scope>NUCLEOTIDE SEQUENCE [LARGE SCALE GENOMIC DNA]</scope>
    <source>
        <strain evidence="7 8">DS02</strain>
    </source>
</reference>
<feature type="domain" description="TLDc" evidence="6">
    <location>
        <begin position="224"/>
        <end position="427"/>
    </location>
</feature>
<evidence type="ECO:0000259" key="6">
    <source>
        <dbReference type="PROSITE" id="PS51886"/>
    </source>
</evidence>
<evidence type="ECO:0000256" key="5">
    <source>
        <dbReference type="ARBA" id="ARBA00022490"/>
    </source>
</evidence>
<comment type="function">
    <text evidence="1">May be involved in a process influencing telomere capping.</text>
</comment>
<sequence>MGQGQSQPTARGDPALKLSRTARRFLTELDKLSLAKQQINEEDVPRLLGINGCAGADVYLRVAQFFASYPIGLSKRLDISQNVPTVIAFFNRNILTPLGISDQDYIRLLFLSIAATANKEETAPSLELVSSLDIEKYYIAYQDLLDLWSLLVSVYDKAPAAKFDIDVTTKDKRVAERLLKSVKAPVISFDSFHRLMNLYPAILSSLSIIFDQLLYPDRQEEPAPSIPDIPRDYLCELFLALGTNTHTMISLYNGREHGFSMQALQSKVSDWRTPTLLLVSGHILDTASPLLDIVAPRVPGVKARKVKRVAFAVYIHGNWRQVGNFGDNETKIIQLSPEFDIYKAVGPSDHAYFSSKRGLSFGAPLPKNDEPGKPIKIGNLSLFLDSSFEFGVFRNLGPGGAFVSCSGDNEEYEDRFEINRIELWGIGDKEELEEQYRKMDLQAKFLQQQRRRNDPEDRAILEMAGLVGQYPQ</sequence>
<dbReference type="STRING" id="45607.A0A2T0FFA7"/>
<dbReference type="GeneID" id="36515016"/>
<dbReference type="InterPro" id="IPR006571">
    <property type="entry name" value="TLDc_dom"/>
</dbReference>
<dbReference type="PANTHER" id="PTHR23354:SF130">
    <property type="entry name" value="RESTRICTION OF TELOMERE CAPPING PROTEIN 5"/>
    <property type="match status" value="1"/>
</dbReference>
<dbReference type="GO" id="GO:0005737">
    <property type="term" value="C:cytoplasm"/>
    <property type="evidence" value="ECO:0007669"/>
    <property type="project" value="UniProtKB-SubCell"/>
</dbReference>
<gene>
    <name evidence="7" type="ORF">B9G98_01267</name>
</gene>
<evidence type="ECO:0000256" key="4">
    <source>
        <dbReference type="ARBA" id="ARBA00015163"/>
    </source>
</evidence>
<name>A0A2T0FFA7_9ASCO</name>
<dbReference type="PANTHER" id="PTHR23354">
    <property type="entry name" value="NUCLEOLAR PROTEIN 7/ESTROGEN RECEPTOR COACTIVATOR-RELATED"/>
    <property type="match status" value="1"/>
</dbReference>
<keyword evidence="8" id="KW-1185">Reference proteome</keyword>
<dbReference type="OrthoDB" id="289228at2759"/>
<proteinExistence type="inferred from homology"/>
<evidence type="ECO:0000256" key="2">
    <source>
        <dbReference type="ARBA" id="ARBA00004496"/>
    </source>
</evidence>
<dbReference type="RefSeq" id="XP_024663593.1">
    <property type="nucleotide sequence ID" value="XM_024807825.1"/>
</dbReference>
<evidence type="ECO:0000313" key="7">
    <source>
        <dbReference type="EMBL" id="PRT53647.1"/>
    </source>
</evidence>
<evidence type="ECO:0000256" key="1">
    <source>
        <dbReference type="ARBA" id="ARBA00002738"/>
    </source>
</evidence>
<dbReference type="PROSITE" id="PS51886">
    <property type="entry name" value="TLDC"/>
    <property type="match status" value="1"/>
</dbReference>
<comment type="subcellular location">
    <subcellularLocation>
        <location evidence="2">Cytoplasm</location>
    </subcellularLocation>
</comment>
<evidence type="ECO:0000256" key="3">
    <source>
        <dbReference type="ARBA" id="ARBA00006731"/>
    </source>
</evidence>